<keyword evidence="5" id="KW-0378">Hydrolase</keyword>
<feature type="region of interest" description="Disordered" evidence="10">
    <location>
        <begin position="399"/>
        <end position="419"/>
    </location>
</feature>
<keyword evidence="11" id="KW-0732">Signal</keyword>
<dbReference type="PANTHER" id="PTHR30582">
    <property type="entry name" value="L,D-TRANSPEPTIDASE"/>
    <property type="match status" value="1"/>
</dbReference>
<dbReference type="GO" id="GO:0005576">
    <property type="term" value="C:extracellular region"/>
    <property type="evidence" value="ECO:0007669"/>
    <property type="project" value="TreeGrafter"/>
</dbReference>
<comment type="similarity">
    <text evidence="2">Belongs to the YkuD family.</text>
</comment>
<accession>A0A974PTC8</accession>
<sequence>MTLRHTLLLAAFGASVLTAPAFGQGAYGTNYSLPDNGADEEETGTLPPGSVGGYGEPPPGYSDPYSRPAPVRRDQVERTDLAPPSGQPQSTYPQAPAPQATYGAPAQSGYPQPVQPGYGRSPQAVAPQPGNPPAPVQPYGNQAYGNQGYGQPPAQPGYGQSAQQQPPVYSQPPQQPGYGQPPQAAYGDAPAYGAPPRAAVDQDAIYASINAGPPPAGVYAPNTGVVPGTTEAPSGPRIENIDPTEPVPERFRRQTVDYVTTQPAGTIVIDTPNTYLYYVLGGGKAVRYGIGVGREGFTWAGTEKVTAKKEWADWRPPSEMIQRQPYLPRFMAGGPGNPLGARTMYLGGTVYRIHGTNEPQTIGKFVSSGCFRMLNADVEDLYDRVKVGTKVVIMPKASNSPQANAAGSAPAVSTASAGR</sequence>
<dbReference type="FunFam" id="2.40.440.10:FF:000002">
    <property type="entry name" value="L,D-transpeptidase ErfK/SrfK"/>
    <property type="match status" value="1"/>
</dbReference>
<proteinExistence type="inferred from homology"/>
<evidence type="ECO:0000259" key="12">
    <source>
        <dbReference type="PROSITE" id="PS52029"/>
    </source>
</evidence>
<feature type="region of interest" description="Disordered" evidence="10">
    <location>
        <begin position="33"/>
        <end position="196"/>
    </location>
</feature>
<dbReference type="GO" id="GO:0016757">
    <property type="term" value="F:glycosyltransferase activity"/>
    <property type="evidence" value="ECO:0007669"/>
    <property type="project" value="UniProtKB-KW"/>
</dbReference>
<keyword evidence="8 9" id="KW-0961">Cell wall biogenesis/degradation</keyword>
<dbReference type="InterPro" id="IPR050979">
    <property type="entry name" value="LD-transpeptidase"/>
</dbReference>
<dbReference type="RefSeq" id="WP_203195663.1">
    <property type="nucleotide sequence ID" value="NZ_CP063362.1"/>
</dbReference>
<keyword evidence="14" id="KW-1185">Reference proteome</keyword>
<dbReference type="AlphaFoldDB" id="A0A974PTC8"/>
<feature type="active site" description="Nucleophile" evidence="9">
    <location>
        <position position="370"/>
    </location>
</feature>
<keyword evidence="4" id="KW-0808">Transferase</keyword>
<evidence type="ECO:0000256" key="4">
    <source>
        <dbReference type="ARBA" id="ARBA00022679"/>
    </source>
</evidence>
<evidence type="ECO:0000256" key="9">
    <source>
        <dbReference type="PROSITE-ProRule" id="PRU01373"/>
    </source>
</evidence>
<keyword evidence="6 9" id="KW-0133">Cell shape</keyword>
<keyword evidence="3" id="KW-0328">Glycosyltransferase</keyword>
<feature type="compositionally biased region" description="Low complexity" evidence="10">
    <location>
        <begin position="176"/>
        <end position="196"/>
    </location>
</feature>
<dbReference type="GO" id="GO:0018104">
    <property type="term" value="P:peptidoglycan-protein cross-linking"/>
    <property type="evidence" value="ECO:0007669"/>
    <property type="project" value="TreeGrafter"/>
</dbReference>
<gene>
    <name evidence="13" type="ORF">EZH22_10960</name>
</gene>
<evidence type="ECO:0000256" key="3">
    <source>
        <dbReference type="ARBA" id="ARBA00022676"/>
    </source>
</evidence>
<feature type="domain" description="L,D-TPase catalytic" evidence="12">
    <location>
        <begin position="265"/>
        <end position="394"/>
    </location>
</feature>
<dbReference type="SUPFAM" id="SSF141523">
    <property type="entry name" value="L,D-transpeptidase catalytic domain-like"/>
    <property type="match status" value="1"/>
</dbReference>
<evidence type="ECO:0000256" key="7">
    <source>
        <dbReference type="ARBA" id="ARBA00022984"/>
    </source>
</evidence>
<evidence type="ECO:0000256" key="5">
    <source>
        <dbReference type="ARBA" id="ARBA00022801"/>
    </source>
</evidence>
<dbReference type="GO" id="GO:0008360">
    <property type="term" value="P:regulation of cell shape"/>
    <property type="evidence" value="ECO:0007669"/>
    <property type="project" value="UniProtKB-UniRule"/>
</dbReference>
<dbReference type="InterPro" id="IPR005490">
    <property type="entry name" value="LD_TPept_cat_dom"/>
</dbReference>
<dbReference type="PROSITE" id="PS52029">
    <property type="entry name" value="LD_TPASE"/>
    <property type="match status" value="1"/>
</dbReference>
<evidence type="ECO:0000256" key="10">
    <source>
        <dbReference type="SAM" id="MobiDB-lite"/>
    </source>
</evidence>
<dbReference type="KEGG" id="xdi:EZH22_10960"/>
<feature type="chain" id="PRO_5037676915" evidence="11">
    <location>
        <begin position="24"/>
        <end position="419"/>
    </location>
</feature>
<dbReference type="Pfam" id="PF03734">
    <property type="entry name" value="YkuD"/>
    <property type="match status" value="1"/>
</dbReference>
<dbReference type="EMBL" id="CP063362">
    <property type="protein sequence ID" value="QRG08750.1"/>
    <property type="molecule type" value="Genomic_DNA"/>
</dbReference>
<feature type="compositionally biased region" description="Basic and acidic residues" evidence="10">
    <location>
        <begin position="71"/>
        <end position="80"/>
    </location>
</feature>
<feature type="signal peptide" evidence="11">
    <location>
        <begin position="1"/>
        <end position="23"/>
    </location>
</feature>
<dbReference type="Proteomes" id="UP000596427">
    <property type="component" value="Chromosome"/>
</dbReference>
<evidence type="ECO:0000256" key="1">
    <source>
        <dbReference type="ARBA" id="ARBA00004752"/>
    </source>
</evidence>
<evidence type="ECO:0000256" key="6">
    <source>
        <dbReference type="ARBA" id="ARBA00022960"/>
    </source>
</evidence>
<evidence type="ECO:0000256" key="11">
    <source>
        <dbReference type="SAM" id="SignalP"/>
    </source>
</evidence>
<evidence type="ECO:0000256" key="8">
    <source>
        <dbReference type="ARBA" id="ARBA00023316"/>
    </source>
</evidence>
<organism evidence="13 14">
    <name type="scientific">Xanthobacter dioxanivorans</name>
    <dbReference type="NCBI Taxonomy" id="2528964"/>
    <lineage>
        <taxon>Bacteria</taxon>
        <taxon>Pseudomonadati</taxon>
        <taxon>Pseudomonadota</taxon>
        <taxon>Alphaproteobacteria</taxon>
        <taxon>Hyphomicrobiales</taxon>
        <taxon>Xanthobacteraceae</taxon>
        <taxon>Xanthobacter</taxon>
    </lineage>
</organism>
<protein>
    <submittedName>
        <fullName evidence="13">L,D-transpeptidase family protein</fullName>
    </submittedName>
</protein>
<evidence type="ECO:0000313" key="14">
    <source>
        <dbReference type="Proteomes" id="UP000596427"/>
    </source>
</evidence>
<dbReference type="GO" id="GO:0071555">
    <property type="term" value="P:cell wall organization"/>
    <property type="evidence" value="ECO:0007669"/>
    <property type="project" value="UniProtKB-UniRule"/>
</dbReference>
<keyword evidence="7 9" id="KW-0573">Peptidoglycan synthesis</keyword>
<dbReference type="PANTHER" id="PTHR30582:SF24">
    <property type="entry name" value="L,D-TRANSPEPTIDASE ERFK_SRFK-RELATED"/>
    <property type="match status" value="1"/>
</dbReference>
<dbReference type="InterPro" id="IPR038063">
    <property type="entry name" value="Transpep_catalytic_dom"/>
</dbReference>
<dbReference type="GO" id="GO:0071972">
    <property type="term" value="F:peptidoglycan L,D-transpeptidase activity"/>
    <property type="evidence" value="ECO:0007669"/>
    <property type="project" value="TreeGrafter"/>
</dbReference>
<feature type="active site" description="Proton donor/acceptor" evidence="9">
    <location>
        <position position="354"/>
    </location>
</feature>
<evidence type="ECO:0000313" key="13">
    <source>
        <dbReference type="EMBL" id="QRG08750.1"/>
    </source>
</evidence>
<feature type="compositionally biased region" description="Low complexity" evidence="10">
    <location>
        <begin position="137"/>
        <end position="168"/>
    </location>
</feature>
<comment type="pathway">
    <text evidence="1 9">Cell wall biogenesis; peptidoglycan biosynthesis.</text>
</comment>
<evidence type="ECO:0000256" key="2">
    <source>
        <dbReference type="ARBA" id="ARBA00005992"/>
    </source>
</evidence>
<reference evidence="13 14" key="1">
    <citation type="submission" date="2020-10" db="EMBL/GenBank/DDBJ databases">
        <title>Degradation of 1,4-Dioxane by Xanthobacter sp. YN2, via a Novel Group-2 Soluble Di-Iron Monooxygenase.</title>
        <authorList>
            <person name="Ma F."/>
            <person name="Wang Y."/>
            <person name="Yang J."/>
            <person name="Guo H."/>
            <person name="Su D."/>
            <person name="Yu L."/>
        </authorList>
    </citation>
    <scope>NUCLEOTIDE SEQUENCE [LARGE SCALE GENOMIC DNA]</scope>
    <source>
        <strain evidence="13 14">YN2</strain>
    </source>
</reference>
<dbReference type="CDD" id="cd16913">
    <property type="entry name" value="YkuD_like"/>
    <property type="match status" value="1"/>
</dbReference>
<name>A0A974PTC8_9HYPH</name>
<dbReference type="Gene3D" id="2.40.440.10">
    <property type="entry name" value="L,D-transpeptidase catalytic domain-like"/>
    <property type="match status" value="1"/>
</dbReference>